<dbReference type="EMBL" id="CAJVQC010079054">
    <property type="protein sequence ID" value="CAG8816828.1"/>
    <property type="molecule type" value="Genomic_DNA"/>
</dbReference>
<gene>
    <name evidence="1" type="ORF">RPERSI_LOCUS24544</name>
</gene>
<proteinExistence type="predicted"/>
<accession>A0ACA9RZH2</accession>
<sequence length="42" mass="4927">KEASFVSEESSESIVVEYYEKKNIFNWQLLKNTSKLVVKSDE</sequence>
<feature type="non-terminal residue" evidence="1">
    <location>
        <position position="1"/>
    </location>
</feature>
<evidence type="ECO:0000313" key="1">
    <source>
        <dbReference type="EMBL" id="CAG8816828.1"/>
    </source>
</evidence>
<evidence type="ECO:0000313" key="2">
    <source>
        <dbReference type="Proteomes" id="UP000789920"/>
    </source>
</evidence>
<dbReference type="Proteomes" id="UP000789920">
    <property type="component" value="Unassembled WGS sequence"/>
</dbReference>
<reference evidence="1" key="1">
    <citation type="submission" date="2021-06" db="EMBL/GenBank/DDBJ databases">
        <authorList>
            <person name="Kallberg Y."/>
            <person name="Tangrot J."/>
            <person name="Rosling A."/>
        </authorList>
    </citation>
    <scope>NUCLEOTIDE SEQUENCE</scope>
    <source>
        <strain evidence="1">MA461A</strain>
    </source>
</reference>
<comment type="caution">
    <text evidence="1">The sequence shown here is derived from an EMBL/GenBank/DDBJ whole genome shotgun (WGS) entry which is preliminary data.</text>
</comment>
<organism evidence="1 2">
    <name type="scientific">Racocetra persica</name>
    <dbReference type="NCBI Taxonomy" id="160502"/>
    <lineage>
        <taxon>Eukaryota</taxon>
        <taxon>Fungi</taxon>
        <taxon>Fungi incertae sedis</taxon>
        <taxon>Mucoromycota</taxon>
        <taxon>Glomeromycotina</taxon>
        <taxon>Glomeromycetes</taxon>
        <taxon>Diversisporales</taxon>
        <taxon>Gigasporaceae</taxon>
        <taxon>Racocetra</taxon>
    </lineage>
</organism>
<name>A0ACA9RZH2_9GLOM</name>
<feature type="non-terminal residue" evidence="1">
    <location>
        <position position="42"/>
    </location>
</feature>
<protein>
    <submittedName>
        <fullName evidence="1">25565_t:CDS:1</fullName>
    </submittedName>
</protein>
<keyword evidence="2" id="KW-1185">Reference proteome</keyword>